<dbReference type="RefSeq" id="WP_269908607.1">
    <property type="nucleotide sequence ID" value="NZ_JAPFQA010000025.1"/>
</dbReference>
<sequence length="332" mass="34935">MLAKAVTVTGKGGTEVLRLQDIRLPWPRGERDVLVELRAAALNPADIFFRRNGGYIPGSPMVLGHDGAGVVSAVGPGCTEVKLGDRVCFCDGGIGGLGTYAEAAVVDEGLLVPIPDGVAFRQAAAVGLVAITALESFDRARVSVGETVLVHAGAGGTGHVAVQIARLMGARVATTVGSRDKARFVGELGAECAVLYHETDFVATCLDWTGGQGVEVAYDNVGGETLRRTYHAMRPYGRIVTLMGVEPDLEGTAYNANLSILNEMMLLPMWRGLKSHAAHQAHLLGEAVRMLDEGQLKVHIAADFPLVQVARAHALLETGQVTGKIVLEIQAG</sequence>
<dbReference type="Pfam" id="PF08240">
    <property type="entry name" value="ADH_N"/>
    <property type="match status" value="1"/>
</dbReference>
<evidence type="ECO:0000259" key="3">
    <source>
        <dbReference type="SMART" id="SM00829"/>
    </source>
</evidence>
<dbReference type="InterPro" id="IPR013154">
    <property type="entry name" value="ADH-like_N"/>
</dbReference>
<dbReference type="Gene3D" id="3.40.50.720">
    <property type="entry name" value="NAD(P)-binding Rossmann-like Domain"/>
    <property type="match status" value="1"/>
</dbReference>
<name>A0ABT4R468_9HYPH</name>
<keyword evidence="1" id="KW-0521">NADP</keyword>
<evidence type="ECO:0000256" key="2">
    <source>
        <dbReference type="ARBA" id="ARBA00023002"/>
    </source>
</evidence>
<gene>
    <name evidence="4" type="ORF">OOJ09_29645</name>
</gene>
<dbReference type="InterPro" id="IPR011032">
    <property type="entry name" value="GroES-like_sf"/>
</dbReference>
<feature type="domain" description="Enoyl reductase (ER)" evidence="3">
    <location>
        <begin position="12"/>
        <end position="327"/>
    </location>
</feature>
<dbReference type="InterPro" id="IPR002364">
    <property type="entry name" value="Quin_OxRdtase/zeta-crystal_CS"/>
</dbReference>
<dbReference type="Proteomes" id="UP001152178">
    <property type="component" value="Unassembled WGS sequence"/>
</dbReference>
<dbReference type="PANTHER" id="PTHR48106">
    <property type="entry name" value="QUINONE OXIDOREDUCTASE PIG3-RELATED"/>
    <property type="match status" value="1"/>
</dbReference>
<keyword evidence="5" id="KW-1185">Reference proteome</keyword>
<dbReference type="SMART" id="SM00829">
    <property type="entry name" value="PKS_ER"/>
    <property type="match status" value="1"/>
</dbReference>
<dbReference type="EMBL" id="JAPFQA010000025">
    <property type="protein sequence ID" value="MCZ8548353.1"/>
    <property type="molecule type" value="Genomic_DNA"/>
</dbReference>
<dbReference type="Gene3D" id="3.90.180.10">
    <property type="entry name" value="Medium-chain alcohol dehydrogenases, catalytic domain"/>
    <property type="match status" value="1"/>
</dbReference>
<dbReference type="SUPFAM" id="SSF50129">
    <property type="entry name" value="GroES-like"/>
    <property type="match status" value="1"/>
</dbReference>
<dbReference type="SUPFAM" id="SSF51735">
    <property type="entry name" value="NAD(P)-binding Rossmann-fold domains"/>
    <property type="match status" value="1"/>
</dbReference>
<dbReference type="InterPro" id="IPR020843">
    <property type="entry name" value="ER"/>
</dbReference>
<proteinExistence type="predicted"/>
<comment type="caution">
    <text evidence="4">The sequence shown here is derived from an EMBL/GenBank/DDBJ whole genome shotgun (WGS) entry which is preliminary data.</text>
</comment>
<dbReference type="PROSITE" id="PS01162">
    <property type="entry name" value="QOR_ZETA_CRYSTAL"/>
    <property type="match status" value="1"/>
</dbReference>
<evidence type="ECO:0000313" key="4">
    <source>
        <dbReference type="EMBL" id="MCZ8548353.1"/>
    </source>
</evidence>
<evidence type="ECO:0000313" key="5">
    <source>
        <dbReference type="Proteomes" id="UP001152178"/>
    </source>
</evidence>
<keyword evidence="2" id="KW-0560">Oxidoreductase</keyword>
<dbReference type="PANTHER" id="PTHR48106:SF18">
    <property type="entry name" value="QUINONE OXIDOREDUCTASE PIG3"/>
    <property type="match status" value="1"/>
</dbReference>
<dbReference type="InterPro" id="IPR036291">
    <property type="entry name" value="NAD(P)-bd_dom_sf"/>
</dbReference>
<protein>
    <submittedName>
        <fullName evidence="4">Zinc-binding dehydrogenase</fullName>
    </submittedName>
</protein>
<organism evidence="4 5">
    <name type="scientific">Mesorhizobium qingshengii</name>
    <dbReference type="NCBI Taxonomy" id="1165689"/>
    <lineage>
        <taxon>Bacteria</taxon>
        <taxon>Pseudomonadati</taxon>
        <taxon>Pseudomonadota</taxon>
        <taxon>Alphaproteobacteria</taxon>
        <taxon>Hyphomicrobiales</taxon>
        <taxon>Phyllobacteriaceae</taxon>
        <taxon>Mesorhizobium</taxon>
    </lineage>
</organism>
<evidence type="ECO:0000256" key="1">
    <source>
        <dbReference type="ARBA" id="ARBA00022857"/>
    </source>
</evidence>
<reference evidence="4" key="1">
    <citation type="submission" date="2022-11" db="EMBL/GenBank/DDBJ databases">
        <authorList>
            <person name="Coimbra C."/>
        </authorList>
    </citation>
    <scope>NUCLEOTIDE SEQUENCE</scope>
    <source>
        <strain evidence="4">Jales19</strain>
    </source>
</reference>
<accession>A0ABT4R468</accession>
<dbReference type="Pfam" id="PF13602">
    <property type="entry name" value="ADH_zinc_N_2"/>
    <property type="match status" value="1"/>
</dbReference>